<dbReference type="GO" id="GO:0022627">
    <property type="term" value="C:cytosolic small ribosomal subunit"/>
    <property type="evidence" value="ECO:0007669"/>
    <property type="project" value="TreeGrafter"/>
</dbReference>
<feature type="region of interest" description="Disordered" evidence="4">
    <location>
        <begin position="101"/>
        <end position="224"/>
    </location>
</feature>
<evidence type="ECO:0000313" key="7">
    <source>
        <dbReference type="Proteomes" id="UP000327013"/>
    </source>
</evidence>
<dbReference type="Proteomes" id="UP000327013">
    <property type="component" value="Unassembled WGS sequence"/>
</dbReference>
<name>A0A5N6L3G8_9ROSI</name>
<dbReference type="EMBL" id="VIBQ01000073">
    <property type="protein sequence ID" value="KAB8611438.1"/>
    <property type="molecule type" value="Genomic_DNA"/>
</dbReference>
<evidence type="ECO:0000313" key="6">
    <source>
        <dbReference type="EMBL" id="KAB8611438.1"/>
    </source>
</evidence>
<sequence>MGRLHSNGKGISASALPYSRTPPAWLKVTPDQVEDQICKLAKKGATPSQIGVVLRDSHGIAQVKVVTETDGEIRTTGLAPEIPEDLYMLIKKVIFPMERSFRKTPQTNATIQTGRRRPQAPRAQPQGQGWQVPPHSHRVPYPPPVPLLQDRRRPASHLETTTCQPSTSTTTKPTQKHIPTSPIKLPPPPRSSATNTPPTTAAASPARSQPPTSCPRAAPASPAS</sequence>
<feature type="compositionally biased region" description="Polar residues" evidence="4">
    <location>
        <begin position="103"/>
        <end position="113"/>
    </location>
</feature>
<dbReference type="InterPro" id="IPR012606">
    <property type="entry name" value="Ribosomal_uS15_N"/>
</dbReference>
<dbReference type="PANTHER" id="PTHR11885:SF6">
    <property type="entry name" value="SMALL RIBOSOMAL SUBUNIT PROTEIN US15"/>
    <property type="match status" value="1"/>
</dbReference>
<dbReference type="AlphaFoldDB" id="A0A5N6L3G8"/>
<dbReference type="GO" id="GO:0005730">
    <property type="term" value="C:nucleolus"/>
    <property type="evidence" value="ECO:0007669"/>
    <property type="project" value="TreeGrafter"/>
</dbReference>
<evidence type="ECO:0000256" key="4">
    <source>
        <dbReference type="SAM" id="MobiDB-lite"/>
    </source>
</evidence>
<evidence type="ECO:0000256" key="2">
    <source>
        <dbReference type="ARBA" id="ARBA00022980"/>
    </source>
</evidence>
<keyword evidence="2" id="KW-0689">Ribosomal protein</keyword>
<accession>A0A5N6L3G8</accession>
<dbReference type="GO" id="GO:0070181">
    <property type="term" value="F:small ribosomal subunit rRNA binding"/>
    <property type="evidence" value="ECO:0007669"/>
    <property type="project" value="TreeGrafter"/>
</dbReference>
<dbReference type="Pfam" id="PF08069">
    <property type="entry name" value="Ribosomal_S13_N"/>
    <property type="match status" value="1"/>
</dbReference>
<protein>
    <recommendedName>
        <fullName evidence="5">Small ribosomal subunit protein uS15 N-terminal domain-containing protein</fullName>
    </recommendedName>
</protein>
<dbReference type="InterPro" id="IPR023029">
    <property type="entry name" value="Ribosomal_uS15_arc_euk"/>
</dbReference>
<dbReference type="GO" id="GO:0003735">
    <property type="term" value="F:structural constituent of ribosome"/>
    <property type="evidence" value="ECO:0007669"/>
    <property type="project" value="InterPro"/>
</dbReference>
<comment type="caution">
    <text evidence="6">The sequence shown here is derived from an EMBL/GenBank/DDBJ whole genome shotgun (WGS) entry which is preliminary data.</text>
</comment>
<keyword evidence="3" id="KW-0687">Ribonucleoprotein</keyword>
<evidence type="ECO:0000256" key="3">
    <source>
        <dbReference type="ARBA" id="ARBA00023274"/>
    </source>
</evidence>
<feature type="compositionally biased region" description="Low complexity" evidence="4">
    <location>
        <begin position="120"/>
        <end position="134"/>
    </location>
</feature>
<dbReference type="PANTHER" id="PTHR11885">
    <property type="entry name" value="RIBOSOMAL PROTEIN S15P/S13E"/>
    <property type="match status" value="1"/>
</dbReference>
<evidence type="ECO:0000256" key="1">
    <source>
        <dbReference type="ARBA" id="ARBA00008434"/>
    </source>
</evidence>
<feature type="compositionally biased region" description="Low complexity" evidence="4">
    <location>
        <begin position="160"/>
        <end position="173"/>
    </location>
</feature>
<dbReference type="Gene3D" id="4.10.860.130">
    <property type="match status" value="1"/>
</dbReference>
<proteinExistence type="inferred from homology"/>
<gene>
    <name evidence="6" type="ORF">FH972_025943</name>
</gene>
<keyword evidence="7" id="KW-1185">Reference proteome</keyword>
<dbReference type="GO" id="GO:0006412">
    <property type="term" value="P:translation"/>
    <property type="evidence" value="ECO:0007669"/>
    <property type="project" value="InterPro"/>
</dbReference>
<evidence type="ECO:0000259" key="5">
    <source>
        <dbReference type="SMART" id="SM01386"/>
    </source>
</evidence>
<comment type="similarity">
    <text evidence="1">Belongs to the universal ribosomal protein uS15 family.</text>
</comment>
<organism evidence="6 7">
    <name type="scientific">Carpinus fangiana</name>
    <dbReference type="NCBI Taxonomy" id="176857"/>
    <lineage>
        <taxon>Eukaryota</taxon>
        <taxon>Viridiplantae</taxon>
        <taxon>Streptophyta</taxon>
        <taxon>Embryophyta</taxon>
        <taxon>Tracheophyta</taxon>
        <taxon>Spermatophyta</taxon>
        <taxon>Magnoliopsida</taxon>
        <taxon>eudicotyledons</taxon>
        <taxon>Gunneridae</taxon>
        <taxon>Pentapetalae</taxon>
        <taxon>rosids</taxon>
        <taxon>fabids</taxon>
        <taxon>Fagales</taxon>
        <taxon>Betulaceae</taxon>
        <taxon>Carpinus</taxon>
    </lineage>
</organism>
<dbReference type="SMART" id="SM01386">
    <property type="entry name" value="Ribosomal_S13_N"/>
    <property type="match status" value="1"/>
</dbReference>
<reference evidence="6 7" key="1">
    <citation type="submission" date="2019-06" db="EMBL/GenBank/DDBJ databases">
        <title>A chromosomal-level reference genome of Carpinus fangiana (Coryloideae, Betulaceae).</title>
        <authorList>
            <person name="Yang X."/>
            <person name="Wang Z."/>
            <person name="Zhang L."/>
            <person name="Hao G."/>
            <person name="Liu J."/>
            <person name="Yang Y."/>
        </authorList>
    </citation>
    <scope>NUCLEOTIDE SEQUENCE [LARGE SCALE GENOMIC DNA]</scope>
    <source>
        <strain evidence="6">Cfa_2016G</strain>
        <tissue evidence="6">Leaf</tissue>
    </source>
</reference>
<feature type="compositionally biased region" description="Low complexity" evidence="4">
    <location>
        <begin position="191"/>
        <end position="224"/>
    </location>
</feature>
<feature type="domain" description="Small ribosomal subunit protein uS15 N-terminal" evidence="5">
    <location>
        <begin position="1"/>
        <end position="60"/>
    </location>
</feature>